<dbReference type="Proteomes" id="UP000297703">
    <property type="component" value="Unassembled WGS sequence"/>
</dbReference>
<dbReference type="AlphaFoldDB" id="A0A4D9DGX7"/>
<dbReference type="EMBL" id="QXTE01000643">
    <property type="protein sequence ID" value="TFJ96554.1"/>
    <property type="molecule type" value="Genomic_DNA"/>
</dbReference>
<organism evidence="2 3">
    <name type="scientific">Platysternon megacephalum</name>
    <name type="common">big-headed turtle</name>
    <dbReference type="NCBI Taxonomy" id="55544"/>
    <lineage>
        <taxon>Eukaryota</taxon>
        <taxon>Metazoa</taxon>
        <taxon>Chordata</taxon>
        <taxon>Craniata</taxon>
        <taxon>Vertebrata</taxon>
        <taxon>Euteleostomi</taxon>
        <taxon>Archelosauria</taxon>
        <taxon>Testudinata</taxon>
        <taxon>Testudines</taxon>
        <taxon>Cryptodira</taxon>
        <taxon>Durocryptodira</taxon>
        <taxon>Testudinoidea</taxon>
        <taxon>Platysternidae</taxon>
        <taxon>Platysternon</taxon>
    </lineage>
</organism>
<comment type="caution">
    <text evidence="2">The sequence shown here is derived from an EMBL/GenBank/DDBJ whole genome shotgun (WGS) entry which is preliminary data.</text>
</comment>
<reference evidence="2 3" key="1">
    <citation type="submission" date="2019-04" db="EMBL/GenBank/DDBJ databases">
        <title>Draft genome of the big-headed turtle Platysternon megacephalum.</title>
        <authorList>
            <person name="Gong S."/>
        </authorList>
    </citation>
    <scope>NUCLEOTIDE SEQUENCE [LARGE SCALE GENOMIC DNA]</scope>
    <source>
        <strain evidence="2">DO16091913</strain>
        <tissue evidence="2">Muscle</tissue>
    </source>
</reference>
<accession>A0A4D9DGX7</accession>
<reference evidence="2 3" key="2">
    <citation type="submission" date="2019-04" db="EMBL/GenBank/DDBJ databases">
        <title>The genome sequence of big-headed turtle.</title>
        <authorList>
            <person name="Gong S."/>
        </authorList>
    </citation>
    <scope>NUCLEOTIDE SEQUENCE [LARGE SCALE GENOMIC DNA]</scope>
    <source>
        <strain evidence="2">DO16091913</strain>
        <tissue evidence="2">Muscle</tissue>
    </source>
</reference>
<evidence type="ECO:0000313" key="2">
    <source>
        <dbReference type="EMBL" id="TFJ96554.1"/>
    </source>
</evidence>
<name>A0A4D9DGX7_9SAUR</name>
<evidence type="ECO:0000313" key="3">
    <source>
        <dbReference type="Proteomes" id="UP000297703"/>
    </source>
</evidence>
<proteinExistence type="predicted"/>
<feature type="compositionally biased region" description="Low complexity" evidence="1">
    <location>
        <begin position="20"/>
        <end position="30"/>
    </location>
</feature>
<protein>
    <submittedName>
        <fullName evidence="2">NAD(P) transhydrogenase subunit alpha</fullName>
    </submittedName>
</protein>
<feature type="region of interest" description="Disordered" evidence="1">
    <location>
        <begin position="132"/>
        <end position="162"/>
    </location>
</feature>
<keyword evidence="3" id="KW-1185">Reference proteome</keyword>
<gene>
    <name evidence="2" type="ORF">DR999_PMT21646</name>
</gene>
<sequence length="162" mass="16745">MGSGRAWLWSLDPPSALQRGSSGSVAVPGSPGEGAFGDKPELGENHGPGPSPSQQPGSVGAGFAAPPLLPLSWTAPNRLPPQAARQAKEPGKGAPEGCWGVPTTPESPFCPPRGGARTPGLSCELCWKSERCQRDTSPSRHTVGFGVQRPRPAQRWAPADPA</sequence>
<feature type="region of interest" description="Disordered" evidence="1">
    <location>
        <begin position="1"/>
        <end position="119"/>
    </location>
</feature>
<evidence type="ECO:0000256" key="1">
    <source>
        <dbReference type="SAM" id="MobiDB-lite"/>
    </source>
</evidence>